<evidence type="ECO:0000256" key="6">
    <source>
        <dbReference type="ARBA" id="ARBA00047942"/>
    </source>
</evidence>
<comment type="caution">
    <text evidence="8">The sequence shown here is derived from an EMBL/GenBank/DDBJ whole genome shotgun (WGS) entry which is preliminary data.</text>
</comment>
<comment type="catalytic activity">
    <reaction evidence="6">
        <text>a 2'-deoxyadenosine in DNA + S-adenosyl-L-methionine = an N(6)-methyl-2'-deoxyadenosine in DNA + S-adenosyl-L-homocysteine + H(+)</text>
        <dbReference type="Rhea" id="RHEA:15197"/>
        <dbReference type="Rhea" id="RHEA-COMP:12418"/>
        <dbReference type="Rhea" id="RHEA-COMP:12419"/>
        <dbReference type="ChEBI" id="CHEBI:15378"/>
        <dbReference type="ChEBI" id="CHEBI:57856"/>
        <dbReference type="ChEBI" id="CHEBI:59789"/>
        <dbReference type="ChEBI" id="CHEBI:90615"/>
        <dbReference type="ChEBI" id="CHEBI:90616"/>
        <dbReference type="EC" id="2.1.1.72"/>
    </reaction>
</comment>
<feature type="domain" description="DNA methylase adenine-specific" evidence="7">
    <location>
        <begin position="132"/>
        <end position="414"/>
    </location>
</feature>
<dbReference type="AlphaFoldDB" id="A0A6M0LHS2"/>
<dbReference type="GO" id="GO:0008170">
    <property type="term" value="F:N-methyltransferase activity"/>
    <property type="evidence" value="ECO:0007669"/>
    <property type="project" value="InterPro"/>
</dbReference>
<evidence type="ECO:0000256" key="1">
    <source>
        <dbReference type="ARBA" id="ARBA00011900"/>
    </source>
</evidence>
<evidence type="ECO:0000256" key="2">
    <source>
        <dbReference type="ARBA" id="ARBA00022603"/>
    </source>
</evidence>
<name>A0A6M0LHS2_PSEXY</name>
<dbReference type="InterPro" id="IPR003356">
    <property type="entry name" value="DNA_methylase_A-5"/>
</dbReference>
<dbReference type="PANTHER" id="PTHR42933">
    <property type="entry name" value="SLR6095 PROTEIN"/>
    <property type="match status" value="1"/>
</dbReference>
<dbReference type="EMBL" id="VTVE01000001">
    <property type="protein sequence ID" value="NEX00451.1"/>
    <property type="molecule type" value="Genomic_DNA"/>
</dbReference>
<evidence type="ECO:0000256" key="4">
    <source>
        <dbReference type="ARBA" id="ARBA00022691"/>
    </source>
</evidence>
<reference evidence="8 9" key="2">
    <citation type="submission" date="2020-03" db="EMBL/GenBank/DDBJ databases">
        <title>Investigating the evolutionary divergence of the Butyrivibrio group.</title>
        <authorList>
            <person name="Skvortsov T."/>
            <person name="Santos F.G."/>
            <person name="Ting K.S."/>
            <person name="Creevey C.J."/>
        </authorList>
    </citation>
    <scope>NUCLEOTIDE SEQUENCE [LARGE SCALE GENOMIC DNA]</scope>
    <source>
        <strain evidence="8 9">MZ8</strain>
    </source>
</reference>
<evidence type="ECO:0000256" key="3">
    <source>
        <dbReference type="ARBA" id="ARBA00022679"/>
    </source>
</evidence>
<dbReference type="PANTHER" id="PTHR42933:SF3">
    <property type="entry name" value="TYPE I RESTRICTION ENZYME MJAVIII METHYLASE SUBUNIT"/>
    <property type="match status" value="1"/>
</dbReference>
<dbReference type="SUPFAM" id="SSF53335">
    <property type="entry name" value="S-adenosyl-L-methionine-dependent methyltransferases"/>
    <property type="match status" value="1"/>
</dbReference>
<dbReference type="GO" id="GO:0003677">
    <property type="term" value="F:DNA binding"/>
    <property type="evidence" value="ECO:0007669"/>
    <property type="project" value="InterPro"/>
</dbReference>
<keyword evidence="5" id="KW-0680">Restriction system</keyword>
<gene>
    <name evidence="8" type="ORF">F0Q01_00960</name>
</gene>
<evidence type="ECO:0000256" key="5">
    <source>
        <dbReference type="ARBA" id="ARBA00022747"/>
    </source>
</evidence>
<keyword evidence="3" id="KW-0808">Transferase</keyword>
<organism evidence="8 9">
    <name type="scientific">Pseudobutyrivibrio xylanivorans</name>
    <dbReference type="NCBI Taxonomy" id="185007"/>
    <lineage>
        <taxon>Bacteria</taxon>
        <taxon>Bacillati</taxon>
        <taxon>Bacillota</taxon>
        <taxon>Clostridia</taxon>
        <taxon>Lachnospirales</taxon>
        <taxon>Lachnospiraceae</taxon>
        <taxon>Pseudobutyrivibrio</taxon>
    </lineage>
</organism>
<evidence type="ECO:0000313" key="8">
    <source>
        <dbReference type="EMBL" id="NEX00451.1"/>
    </source>
</evidence>
<keyword evidence="2 8" id="KW-0489">Methyltransferase</keyword>
<dbReference type="RefSeq" id="WP_090485223.1">
    <property type="nucleotide sequence ID" value="NZ_VTVE01000001.1"/>
</dbReference>
<keyword evidence="4" id="KW-0949">S-adenosyl-L-methionine</keyword>
<dbReference type="GO" id="GO:0032259">
    <property type="term" value="P:methylation"/>
    <property type="evidence" value="ECO:0007669"/>
    <property type="project" value="UniProtKB-KW"/>
</dbReference>
<proteinExistence type="predicted"/>
<reference evidence="8 9" key="1">
    <citation type="submission" date="2019-09" db="EMBL/GenBank/DDBJ databases">
        <authorList>
            <person name="Pidcock S.E."/>
            <person name="Huws S.A."/>
        </authorList>
    </citation>
    <scope>NUCLEOTIDE SEQUENCE [LARGE SCALE GENOMIC DNA]</scope>
    <source>
        <strain evidence="8 9">MZ8</strain>
    </source>
</reference>
<dbReference type="Gene3D" id="3.40.50.150">
    <property type="entry name" value="Vaccinia Virus protein VP39"/>
    <property type="match status" value="1"/>
</dbReference>
<dbReference type="EC" id="2.1.1.72" evidence="1"/>
<dbReference type="Proteomes" id="UP000473091">
    <property type="component" value="Unassembled WGS sequence"/>
</dbReference>
<evidence type="ECO:0000259" key="7">
    <source>
        <dbReference type="Pfam" id="PF02384"/>
    </source>
</evidence>
<dbReference type="InterPro" id="IPR029063">
    <property type="entry name" value="SAM-dependent_MTases_sf"/>
</dbReference>
<accession>A0A6M0LHS2</accession>
<dbReference type="Pfam" id="PF02384">
    <property type="entry name" value="N6_Mtase"/>
    <property type="match status" value="1"/>
</dbReference>
<dbReference type="GO" id="GO:0009307">
    <property type="term" value="P:DNA restriction-modification system"/>
    <property type="evidence" value="ECO:0007669"/>
    <property type="project" value="UniProtKB-KW"/>
</dbReference>
<sequence>MDNYVNIDKYCWNVASIWRNAGMEMSKYVGCTLYIMCLRKMIEENACVNPKYMSTIVELTKVLYRPVSIEDIEVIKSASVVLEETYNVKPGLLSDVLSSFRSEEEAWKKAFIKVVAETANIISDAGYSLYAERLINLASREGGKMIGELASSNAVSDLLCVAANVQDGESVLDGSIGYGYSAAKCIKNRKDVKLYGVDINNDSIQVATLYLILNGADFDTTPEDFTSMPPVYEVDKIVMDIPFGMKTMSELSNNQLMRVQKWMDTDSCREMECLFMASALDAMKDTGRFVVIVPQGILFRQSKALSTFRRNLIKEGLLKEVVSLPPVYNSTTINTAMLVFERNNKDVLFVDASNLVQRERRNDAYITEDNKKLLQEILEEKKEIDKISFKVSNAQVLETGDWSISRYINTDDEVESRPLSEINDDLIQLYNRLEELNARSNSLKLFV</sequence>
<evidence type="ECO:0000313" key="9">
    <source>
        <dbReference type="Proteomes" id="UP000473091"/>
    </source>
</evidence>
<protein>
    <recommendedName>
        <fullName evidence="1">site-specific DNA-methyltransferase (adenine-specific)</fullName>
        <ecNumber evidence="1">2.1.1.72</ecNumber>
    </recommendedName>
</protein>
<dbReference type="GO" id="GO:0009007">
    <property type="term" value="F:site-specific DNA-methyltransferase (adenine-specific) activity"/>
    <property type="evidence" value="ECO:0007669"/>
    <property type="project" value="UniProtKB-EC"/>
</dbReference>
<dbReference type="InterPro" id="IPR051537">
    <property type="entry name" value="DNA_Adenine_Mtase"/>
</dbReference>